<dbReference type="Proteomes" id="UP000464577">
    <property type="component" value="Chromosome"/>
</dbReference>
<dbReference type="RefSeq" id="WP_162389685.1">
    <property type="nucleotide sequence ID" value="NZ_CP045997.1"/>
</dbReference>
<dbReference type="KEGG" id="senf:GJR95_31595"/>
<name>A0A6P1W1G7_9BACT</name>
<organism evidence="1 2">
    <name type="scientific">Spirosoma endbachense</name>
    <dbReference type="NCBI Taxonomy" id="2666025"/>
    <lineage>
        <taxon>Bacteria</taxon>
        <taxon>Pseudomonadati</taxon>
        <taxon>Bacteroidota</taxon>
        <taxon>Cytophagia</taxon>
        <taxon>Cytophagales</taxon>
        <taxon>Cytophagaceae</taxon>
        <taxon>Spirosoma</taxon>
    </lineage>
</organism>
<dbReference type="Pfam" id="PF19666">
    <property type="entry name" value="DUF6169"/>
    <property type="match status" value="1"/>
</dbReference>
<sequence length="166" mass="19165">MPKDGPSSSYKFVWIGGDYNRYAFTTNTDIGYEIKFVPSAYLFVDYVEQTVNAFEMIIAVADNPTGNQIPADPLTELTIQAIFYNFFRPKEHIIVYICDSSDGRQEARFRKFASWYYKNNTADFIKMDARLPDGDQFTLLSGILCKKHPYFSQFVDLFNHLAEADK</sequence>
<keyword evidence="2" id="KW-1185">Reference proteome</keyword>
<dbReference type="EMBL" id="CP045997">
    <property type="protein sequence ID" value="QHV99281.1"/>
    <property type="molecule type" value="Genomic_DNA"/>
</dbReference>
<protein>
    <submittedName>
        <fullName evidence="1">Uncharacterized protein</fullName>
    </submittedName>
</protein>
<evidence type="ECO:0000313" key="2">
    <source>
        <dbReference type="Proteomes" id="UP000464577"/>
    </source>
</evidence>
<accession>A0A6P1W1G7</accession>
<dbReference type="InterPro" id="IPR046167">
    <property type="entry name" value="DUF6169"/>
</dbReference>
<gene>
    <name evidence="1" type="ORF">GJR95_31595</name>
</gene>
<dbReference type="AlphaFoldDB" id="A0A6P1W1G7"/>
<proteinExistence type="predicted"/>
<reference evidence="1 2" key="1">
    <citation type="submission" date="2019-11" db="EMBL/GenBank/DDBJ databases">
        <title>Spirosoma endbachense sp. nov., isolated from a natural salt meadow.</title>
        <authorList>
            <person name="Rojas J."/>
            <person name="Ambika Manirajan B."/>
            <person name="Ratering S."/>
            <person name="Suarez C."/>
            <person name="Geissler-Plaum R."/>
            <person name="Schnell S."/>
        </authorList>
    </citation>
    <scope>NUCLEOTIDE SEQUENCE [LARGE SCALE GENOMIC DNA]</scope>
    <source>
        <strain evidence="1 2">I-24</strain>
    </source>
</reference>
<evidence type="ECO:0000313" key="1">
    <source>
        <dbReference type="EMBL" id="QHV99281.1"/>
    </source>
</evidence>